<dbReference type="GO" id="GO:0020037">
    <property type="term" value="F:heme binding"/>
    <property type="evidence" value="ECO:0007669"/>
    <property type="project" value="InterPro"/>
</dbReference>
<keyword evidence="5 9" id="KW-1133">Transmembrane helix</keyword>
<dbReference type="InterPro" id="IPR002326">
    <property type="entry name" value="Cyt_c1"/>
</dbReference>
<dbReference type="GO" id="GO:0016020">
    <property type="term" value="C:membrane"/>
    <property type="evidence" value="ECO:0007669"/>
    <property type="project" value="UniProtKB-SubCell"/>
</dbReference>
<evidence type="ECO:0000256" key="2">
    <source>
        <dbReference type="ARBA" id="ARBA00022617"/>
    </source>
</evidence>
<evidence type="ECO:0000313" key="10">
    <source>
        <dbReference type="EMBL" id="RCL38733.1"/>
    </source>
</evidence>
<sequence length="239" mass="27312">MIRSFTLLLLIAFCGKLFPAGDSECGALESCIDYKADVHDLFSLQRGLGLYMNYCSSCHSLEYLRWNRLQKDLDIPKNILREDLILNPNIKNSDYMTFGLNSDDSTAWLGAYAPDLTLRTRVRGESWVYTYLQSFYEDASRPLGSNNLVLQGSSMPHVLSSLQGRQQLNNKGELVKVSEGKLSEQEFDNAMQDLVNFLAYAAEPIRSEREKNGIFVILFFVIFTAVMWLLNREYSKDIK</sequence>
<comment type="cofactor">
    <cofactor evidence="8">
        <name>heme c</name>
        <dbReference type="ChEBI" id="CHEBI:61717"/>
    </cofactor>
    <text evidence="8">Binds 1 heme c group covalently per subunit.</text>
</comment>
<keyword evidence="4 8" id="KW-0479">Metal-binding</keyword>
<dbReference type="GO" id="GO:0046872">
    <property type="term" value="F:metal ion binding"/>
    <property type="evidence" value="ECO:0007669"/>
    <property type="project" value="UniProtKB-KW"/>
</dbReference>
<proteinExistence type="predicted"/>
<dbReference type="GO" id="GO:0009055">
    <property type="term" value="F:electron transfer activity"/>
    <property type="evidence" value="ECO:0007669"/>
    <property type="project" value="InterPro"/>
</dbReference>
<dbReference type="InterPro" id="IPR036909">
    <property type="entry name" value="Cyt_c-like_dom_sf"/>
</dbReference>
<keyword evidence="7 9" id="KW-0472">Membrane</keyword>
<feature type="binding site" description="covalent" evidence="8">
    <location>
        <position position="55"/>
    </location>
    <ligand>
        <name>heme c</name>
        <dbReference type="ChEBI" id="CHEBI:61717"/>
    </ligand>
</feature>
<dbReference type="Pfam" id="PF02167">
    <property type="entry name" value="Cytochrom_C1"/>
    <property type="match status" value="1"/>
</dbReference>
<feature type="binding site" description="covalent" evidence="8">
    <location>
        <position position="59"/>
    </location>
    <ligand>
        <name>heme c</name>
        <dbReference type="ChEBI" id="CHEBI:61717"/>
    </ligand>
</feature>
<evidence type="ECO:0000256" key="4">
    <source>
        <dbReference type="ARBA" id="ARBA00022723"/>
    </source>
</evidence>
<reference evidence="10 11" key="1">
    <citation type="journal article" date="2018" name="Microbiome">
        <title>Fine metagenomic profile of the Mediterranean stratified and mixed water columns revealed by assembly and recruitment.</title>
        <authorList>
            <person name="Haro-Moreno J.M."/>
            <person name="Lopez-Perez M."/>
            <person name="De La Torre J.R."/>
            <person name="Picazo A."/>
            <person name="Camacho A."/>
            <person name="Rodriguez-Valera F."/>
        </authorList>
    </citation>
    <scope>NUCLEOTIDE SEQUENCE [LARGE SCALE GENOMIC DNA]</scope>
    <source>
        <strain evidence="10">MED-G83</strain>
    </source>
</reference>
<name>A0A368BN48_9GAMM</name>
<organism evidence="10 11">
    <name type="scientific">SAR86 cluster bacterium</name>
    <dbReference type="NCBI Taxonomy" id="2030880"/>
    <lineage>
        <taxon>Bacteria</taxon>
        <taxon>Pseudomonadati</taxon>
        <taxon>Pseudomonadota</taxon>
        <taxon>Gammaproteobacteria</taxon>
        <taxon>SAR86 cluster</taxon>
    </lineage>
</organism>
<evidence type="ECO:0000256" key="8">
    <source>
        <dbReference type="PIRSR" id="PIRSR602326-1"/>
    </source>
</evidence>
<dbReference type="PANTHER" id="PTHR10266">
    <property type="entry name" value="CYTOCHROME C1"/>
    <property type="match status" value="1"/>
</dbReference>
<dbReference type="SUPFAM" id="SSF46626">
    <property type="entry name" value="Cytochrome c"/>
    <property type="match status" value="1"/>
</dbReference>
<dbReference type="AlphaFoldDB" id="A0A368BN48"/>
<dbReference type="Gene3D" id="1.10.760.10">
    <property type="entry name" value="Cytochrome c-like domain"/>
    <property type="match status" value="1"/>
</dbReference>
<comment type="caution">
    <text evidence="10">The sequence shown here is derived from an EMBL/GenBank/DDBJ whole genome shotgun (WGS) entry which is preliminary data.</text>
</comment>
<evidence type="ECO:0000313" key="11">
    <source>
        <dbReference type="Proteomes" id="UP000252147"/>
    </source>
</evidence>
<comment type="subcellular location">
    <subcellularLocation>
        <location evidence="1">Membrane</location>
    </subcellularLocation>
</comment>
<dbReference type="EMBL" id="QOPD01000002">
    <property type="protein sequence ID" value="RCL38733.1"/>
    <property type="molecule type" value="Genomic_DNA"/>
</dbReference>
<dbReference type="PRINTS" id="PR00603">
    <property type="entry name" value="CYTOCHROMEC1"/>
</dbReference>
<evidence type="ECO:0000256" key="6">
    <source>
        <dbReference type="ARBA" id="ARBA00023004"/>
    </source>
</evidence>
<feature type="binding site" description="covalent" evidence="8">
    <location>
        <position position="58"/>
    </location>
    <ligand>
        <name>heme c</name>
        <dbReference type="ChEBI" id="CHEBI:61717"/>
    </ligand>
</feature>
<evidence type="ECO:0000256" key="5">
    <source>
        <dbReference type="ARBA" id="ARBA00022989"/>
    </source>
</evidence>
<evidence type="ECO:0000256" key="7">
    <source>
        <dbReference type="ARBA" id="ARBA00023136"/>
    </source>
</evidence>
<feature type="transmembrane region" description="Helical" evidence="9">
    <location>
        <begin position="213"/>
        <end position="230"/>
    </location>
</feature>
<keyword evidence="3 9" id="KW-0812">Transmembrane</keyword>
<accession>A0A368BN48</accession>
<gene>
    <name evidence="10" type="ORF">DBW97_01605</name>
</gene>
<evidence type="ECO:0000256" key="1">
    <source>
        <dbReference type="ARBA" id="ARBA00004370"/>
    </source>
</evidence>
<dbReference type="Proteomes" id="UP000252147">
    <property type="component" value="Unassembled WGS sequence"/>
</dbReference>
<evidence type="ECO:0000256" key="3">
    <source>
        <dbReference type="ARBA" id="ARBA00022692"/>
    </source>
</evidence>
<protein>
    <submittedName>
        <fullName evidence="10">Cytochrome c1</fullName>
    </submittedName>
</protein>
<dbReference type="PANTHER" id="PTHR10266:SF3">
    <property type="entry name" value="CYTOCHROME C1, HEME PROTEIN, MITOCHONDRIAL"/>
    <property type="match status" value="1"/>
</dbReference>
<keyword evidence="2 8" id="KW-0349">Heme</keyword>
<evidence type="ECO:0000256" key="9">
    <source>
        <dbReference type="SAM" id="Phobius"/>
    </source>
</evidence>
<keyword evidence="6 8" id="KW-0408">Iron</keyword>